<keyword evidence="3" id="KW-0804">Transcription</keyword>
<dbReference type="SUPFAM" id="SSF46689">
    <property type="entry name" value="Homeodomain-like"/>
    <property type="match status" value="1"/>
</dbReference>
<dbReference type="PANTHER" id="PTHR11019:SF159">
    <property type="entry name" value="TRANSCRIPTIONAL REGULATOR-RELATED"/>
    <property type="match status" value="1"/>
</dbReference>
<evidence type="ECO:0000256" key="1">
    <source>
        <dbReference type="ARBA" id="ARBA00023015"/>
    </source>
</evidence>
<dbReference type="InterPro" id="IPR018060">
    <property type="entry name" value="HTH_AraC"/>
</dbReference>
<name>A0A286G9K9_9PROT</name>
<organism evidence="5 6">
    <name type="scientific">Caenispirillum bisanense</name>
    <dbReference type="NCBI Taxonomy" id="414052"/>
    <lineage>
        <taxon>Bacteria</taxon>
        <taxon>Pseudomonadati</taxon>
        <taxon>Pseudomonadota</taxon>
        <taxon>Alphaproteobacteria</taxon>
        <taxon>Rhodospirillales</taxon>
        <taxon>Novispirillaceae</taxon>
        <taxon>Caenispirillum</taxon>
    </lineage>
</organism>
<dbReference type="OrthoDB" id="9804543at2"/>
<dbReference type="Pfam" id="PF12833">
    <property type="entry name" value="HTH_18"/>
    <property type="match status" value="1"/>
</dbReference>
<dbReference type="InterPro" id="IPR020449">
    <property type="entry name" value="Tscrpt_reg_AraC-type_HTH"/>
</dbReference>
<evidence type="ECO:0000313" key="6">
    <source>
        <dbReference type="Proteomes" id="UP000219621"/>
    </source>
</evidence>
<dbReference type="PROSITE" id="PS01124">
    <property type="entry name" value="HTH_ARAC_FAMILY_2"/>
    <property type="match status" value="1"/>
</dbReference>
<dbReference type="InterPro" id="IPR009057">
    <property type="entry name" value="Homeodomain-like_sf"/>
</dbReference>
<gene>
    <name evidence="5" type="ORF">SAMN05421508_102314</name>
</gene>
<evidence type="ECO:0000313" key="5">
    <source>
        <dbReference type="EMBL" id="SOD92198.1"/>
    </source>
</evidence>
<proteinExistence type="predicted"/>
<keyword evidence="2" id="KW-0238">DNA-binding</keyword>
<sequence length="275" mass="28208">MTADPIAIGPLPDMDPAVPAPLPPQPACVQTRAEALLRAGWSPVAGGPGGGEAVLAVSGSALVLTEVATLVVPAGCGAILPADSGSGVMTAADPLSAVVRVPLDEAPVPPVPAVTVASDFARMLAAETTAAPAGDSPRRSAAAGLLREELARGRPGGFTLAEPADLRLGRVTRQIWVTPAAPLTVNEAAALAIMSRRTFTRHFGLQTGFGFDAWQRRLRLLTVVPRLEQGVQVTQVAGELGYDSVSAFIAAFRRAFGTTPRRFGRSAVRASALAG</sequence>
<dbReference type="GO" id="GO:0043565">
    <property type="term" value="F:sequence-specific DNA binding"/>
    <property type="evidence" value="ECO:0007669"/>
    <property type="project" value="InterPro"/>
</dbReference>
<dbReference type="PRINTS" id="PR00032">
    <property type="entry name" value="HTHARAC"/>
</dbReference>
<dbReference type="Proteomes" id="UP000219621">
    <property type="component" value="Unassembled WGS sequence"/>
</dbReference>
<keyword evidence="6" id="KW-1185">Reference proteome</keyword>
<dbReference type="GO" id="GO:0003700">
    <property type="term" value="F:DNA-binding transcription factor activity"/>
    <property type="evidence" value="ECO:0007669"/>
    <property type="project" value="InterPro"/>
</dbReference>
<dbReference type="Gene3D" id="1.10.10.60">
    <property type="entry name" value="Homeodomain-like"/>
    <property type="match status" value="1"/>
</dbReference>
<accession>A0A286G9K9</accession>
<evidence type="ECO:0000256" key="2">
    <source>
        <dbReference type="ARBA" id="ARBA00023125"/>
    </source>
</evidence>
<protein>
    <submittedName>
        <fullName evidence="5">Transcriptional regulator, AraC family</fullName>
    </submittedName>
</protein>
<evidence type="ECO:0000259" key="4">
    <source>
        <dbReference type="PROSITE" id="PS01124"/>
    </source>
</evidence>
<dbReference type="AlphaFoldDB" id="A0A286G9K9"/>
<keyword evidence="1" id="KW-0805">Transcription regulation</keyword>
<dbReference type="EMBL" id="OCNJ01000002">
    <property type="protein sequence ID" value="SOD92198.1"/>
    <property type="molecule type" value="Genomic_DNA"/>
</dbReference>
<feature type="domain" description="HTH araC/xylS-type" evidence="4">
    <location>
        <begin position="169"/>
        <end position="266"/>
    </location>
</feature>
<dbReference type="PANTHER" id="PTHR11019">
    <property type="entry name" value="HTH-TYPE TRANSCRIPTIONAL REGULATOR NIMR"/>
    <property type="match status" value="1"/>
</dbReference>
<evidence type="ECO:0000256" key="3">
    <source>
        <dbReference type="ARBA" id="ARBA00023163"/>
    </source>
</evidence>
<dbReference type="SMART" id="SM00342">
    <property type="entry name" value="HTH_ARAC"/>
    <property type="match status" value="1"/>
</dbReference>
<reference evidence="6" key="1">
    <citation type="submission" date="2017-09" db="EMBL/GenBank/DDBJ databases">
        <authorList>
            <person name="Varghese N."/>
            <person name="Submissions S."/>
        </authorList>
    </citation>
    <scope>NUCLEOTIDE SEQUENCE [LARGE SCALE GENOMIC DNA]</scope>
    <source>
        <strain evidence="6">USBA 140</strain>
    </source>
</reference>